<keyword evidence="11" id="KW-0418">Kinase</keyword>
<evidence type="ECO:0000256" key="13">
    <source>
        <dbReference type="ARBA" id="ARBA00022989"/>
    </source>
</evidence>
<feature type="domain" description="Gnk2-homologous" evidence="21">
    <location>
        <begin position="168"/>
        <end position="273"/>
    </location>
</feature>
<feature type="binding site" evidence="17">
    <location>
        <position position="401"/>
    </location>
    <ligand>
        <name>ATP</name>
        <dbReference type="ChEBI" id="CHEBI:30616"/>
    </ligand>
</feature>
<dbReference type="Gramene" id="RZC60004">
    <property type="protein sequence ID" value="RZC60004"/>
    <property type="gene ID" value="C5167_021761"/>
</dbReference>
<keyword evidence="9" id="KW-0677">Repeat</keyword>
<keyword evidence="10 17" id="KW-0547">Nucleotide-binding</keyword>
<dbReference type="PROSITE" id="PS50011">
    <property type="entry name" value="PROTEIN_KINASE_DOM"/>
    <property type="match status" value="1"/>
</dbReference>
<keyword evidence="16" id="KW-0325">Glycoprotein</keyword>
<evidence type="ECO:0000256" key="2">
    <source>
        <dbReference type="ARBA" id="ARBA00008536"/>
    </source>
</evidence>
<keyword evidence="14 19" id="KW-0472">Membrane</keyword>
<dbReference type="GO" id="GO:0005524">
    <property type="term" value="F:ATP binding"/>
    <property type="evidence" value="ECO:0007669"/>
    <property type="project" value="UniProtKB-UniRule"/>
</dbReference>
<dbReference type="InterPro" id="IPR001245">
    <property type="entry name" value="Ser-Thr/Tyr_kinase_cat_dom"/>
</dbReference>
<evidence type="ECO:0000256" key="11">
    <source>
        <dbReference type="ARBA" id="ARBA00022777"/>
    </source>
</evidence>
<evidence type="ECO:0000259" key="20">
    <source>
        <dbReference type="PROSITE" id="PS50011"/>
    </source>
</evidence>
<dbReference type="Gene3D" id="1.10.510.10">
    <property type="entry name" value="Transferase(Phosphotransferase) domain 1"/>
    <property type="match status" value="1"/>
</dbReference>
<keyword evidence="12 17" id="KW-0067">ATP-binding</keyword>
<evidence type="ECO:0000256" key="17">
    <source>
        <dbReference type="PROSITE-ProRule" id="PRU10141"/>
    </source>
</evidence>
<dbReference type="PANTHER" id="PTHR27002">
    <property type="entry name" value="RECEPTOR-LIKE SERINE/THREONINE-PROTEIN KINASE SD1-8"/>
    <property type="match status" value="1"/>
</dbReference>
<dbReference type="SMART" id="SM00220">
    <property type="entry name" value="S_TKc"/>
    <property type="match status" value="1"/>
</dbReference>
<evidence type="ECO:0000256" key="19">
    <source>
        <dbReference type="SAM" id="Phobius"/>
    </source>
</evidence>
<evidence type="ECO:0000256" key="6">
    <source>
        <dbReference type="ARBA" id="ARBA00022679"/>
    </source>
</evidence>
<evidence type="ECO:0000313" key="23">
    <source>
        <dbReference type="Proteomes" id="UP000316621"/>
    </source>
</evidence>
<keyword evidence="8" id="KW-0732">Signal</keyword>
<evidence type="ECO:0000256" key="1">
    <source>
        <dbReference type="ARBA" id="ARBA00004251"/>
    </source>
</evidence>
<feature type="domain" description="Gnk2-homologous" evidence="21">
    <location>
        <begin position="58"/>
        <end position="162"/>
    </location>
</feature>
<organism evidence="22 23">
    <name type="scientific">Papaver somniferum</name>
    <name type="common">Opium poppy</name>
    <dbReference type="NCBI Taxonomy" id="3469"/>
    <lineage>
        <taxon>Eukaryota</taxon>
        <taxon>Viridiplantae</taxon>
        <taxon>Streptophyta</taxon>
        <taxon>Embryophyta</taxon>
        <taxon>Tracheophyta</taxon>
        <taxon>Spermatophyta</taxon>
        <taxon>Magnoliopsida</taxon>
        <taxon>Ranunculales</taxon>
        <taxon>Papaveraceae</taxon>
        <taxon>Papaveroideae</taxon>
        <taxon>Papaver</taxon>
    </lineage>
</organism>
<comment type="subcellular location">
    <subcellularLocation>
        <location evidence="1">Cell membrane</location>
        <topology evidence="1">Single-pass type I membrane protein</topology>
    </subcellularLocation>
</comment>
<dbReference type="InterPro" id="IPR002902">
    <property type="entry name" value="GNK2"/>
</dbReference>
<dbReference type="PROSITE" id="PS51473">
    <property type="entry name" value="GNK2"/>
    <property type="match status" value="2"/>
</dbReference>
<dbReference type="Pfam" id="PF07714">
    <property type="entry name" value="PK_Tyr_Ser-Thr"/>
    <property type="match status" value="1"/>
</dbReference>
<evidence type="ECO:0000256" key="16">
    <source>
        <dbReference type="ARBA" id="ARBA00023180"/>
    </source>
</evidence>
<feature type="region of interest" description="Disordered" evidence="18">
    <location>
        <begin position="283"/>
        <end position="305"/>
    </location>
</feature>
<dbReference type="EMBL" id="CM010719">
    <property type="protein sequence ID" value="RZC60004.1"/>
    <property type="molecule type" value="Genomic_DNA"/>
</dbReference>
<evidence type="ECO:0000256" key="7">
    <source>
        <dbReference type="ARBA" id="ARBA00022692"/>
    </source>
</evidence>
<evidence type="ECO:0000256" key="15">
    <source>
        <dbReference type="ARBA" id="ARBA00023170"/>
    </source>
</evidence>
<comment type="similarity">
    <text evidence="2">In the N-terminal section; belongs to the leguminous lectin family.</text>
</comment>
<dbReference type="GO" id="GO:0002229">
    <property type="term" value="P:defense response to oomycetes"/>
    <property type="evidence" value="ECO:0007669"/>
    <property type="project" value="UniProtKB-ARBA"/>
</dbReference>
<evidence type="ECO:0000256" key="14">
    <source>
        <dbReference type="ARBA" id="ARBA00023136"/>
    </source>
</evidence>
<reference evidence="22 23" key="1">
    <citation type="journal article" date="2018" name="Science">
        <title>The opium poppy genome and morphinan production.</title>
        <authorList>
            <person name="Guo L."/>
            <person name="Winzer T."/>
            <person name="Yang X."/>
            <person name="Li Y."/>
            <person name="Ning Z."/>
            <person name="He Z."/>
            <person name="Teodor R."/>
            <person name="Lu Y."/>
            <person name="Bowser T.A."/>
            <person name="Graham I.A."/>
            <person name="Ye K."/>
        </authorList>
    </citation>
    <scope>NUCLEOTIDE SEQUENCE [LARGE SCALE GENOMIC DNA]</scope>
    <source>
        <strain evidence="23">cv. HN1</strain>
        <tissue evidence="22">Leaves</tissue>
    </source>
</reference>
<sequence length="615" mass="69103">MEYIKTNHFIEASCSSIIQKNLNIFKMITHNPSATKFIQIPFLIIIILLYRSHVQAQDIFLHCPTNSPNYTSGSEYETNLKNFLLPSLVSNGSINGFFNTSVGTNPNNTVYGLVQCRGDISMDDCRTCLNSSTVVVIRKCSNRIDVDVRLDTCLLRYSNTRFFGQVDQSMLVWFPNEEKVNNLDVFNSQLGKLMTDLMFNASSDSSRFEVGSFNYNDFSKIYGMVQCTRDLSRYSCTSCLQDMISRISSLYNGSRSGYIMTQSCFIRYDDNMFYELQPPPPPALDTVSGSISPPPSDSEPPPGPEPSVNIVAVAVPVVVGVSLMLLAVCFYCLRKKKSVTSKSYVQGASRDPMANQDSLQFDLVTIRDATNEFSDANKLGEGGFGAVYKGKLQDGQEIAVKRLSVNSGQGLQEFKNEVVLLNKLQHRNLVRLLGFCFEGHEQILIYEHVANRSLDKYIFDTRRKVLLDWEKRYKIIGGIARGLLYLHEDSRLRIIHRDLKAGNILLTEEMEAKVADFGLAKLFEIDQTHGNTSRVAGTLGYMAPEYALHGLFSVKSDVYSFGVLLLEIVSGRKITNFHQSSSTPDLLSYVSMEELEKRYTLGGAGPNFIPKFFRK</sequence>
<dbReference type="PANTHER" id="PTHR27002:SF1050">
    <property type="entry name" value="CYSTEINE-RICH RECEPTOR-LIKE PROTEIN KINASE 5"/>
    <property type="match status" value="1"/>
</dbReference>
<evidence type="ECO:0000259" key="21">
    <source>
        <dbReference type="PROSITE" id="PS51473"/>
    </source>
</evidence>
<evidence type="ECO:0000256" key="9">
    <source>
        <dbReference type="ARBA" id="ARBA00022737"/>
    </source>
</evidence>
<dbReference type="CDD" id="cd23509">
    <property type="entry name" value="Gnk2-like"/>
    <property type="match status" value="2"/>
</dbReference>
<evidence type="ECO:0000256" key="18">
    <source>
        <dbReference type="SAM" id="MobiDB-lite"/>
    </source>
</evidence>
<dbReference type="GO" id="GO:0004674">
    <property type="term" value="F:protein serine/threonine kinase activity"/>
    <property type="evidence" value="ECO:0007669"/>
    <property type="project" value="UniProtKB-KW"/>
</dbReference>
<keyword evidence="15" id="KW-0675">Receptor</keyword>
<accession>A0A4Y7JFT9</accession>
<dbReference type="Pfam" id="PF01657">
    <property type="entry name" value="Stress-antifung"/>
    <property type="match status" value="2"/>
</dbReference>
<dbReference type="InterPro" id="IPR017441">
    <property type="entry name" value="Protein_kinase_ATP_BS"/>
</dbReference>
<dbReference type="GO" id="GO:0005886">
    <property type="term" value="C:plasma membrane"/>
    <property type="evidence" value="ECO:0007669"/>
    <property type="project" value="UniProtKB-SubCell"/>
</dbReference>
<evidence type="ECO:0008006" key="24">
    <source>
        <dbReference type="Google" id="ProtNLM"/>
    </source>
</evidence>
<evidence type="ECO:0000313" key="22">
    <source>
        <dbReference type="EMBL" id="RZC60004.1"/>
    </source>
</evidence>
<evidence type="ECO:0000256" key="8">
    <source>
        <dbReference type="ARBA" id="ARBA00022729"/>
    </source>
</evidence>
<keyword evidence="7 19" id="KW-0812">Transmembrane</keyword>
<keyword evidence="5" id="KW-0723">Serine/threonine-protein kinase</keyword>
<dbReference type="InterPro" id="IPR000719">
    <property type="entry name" value="Prot_kinase_dom"/>
</dbReference>
<dbReference type="OMA" id="SHVPECC"/>
<dbReference type="InterPro" id="IPR008271">
    <property type="entry name" value="Ser/Thr_kinase_AS"/>
</dbReference>
<evidence type="ECO:0000256" key="3">
    <source>
        <dbReference type="ARBA" id="ARBA00010217"/>
    </source>
</evidence>
<proteinExistence type="inferred from homology"/>
<name>A0A4Y7JFT9_PAPSO</name>
<dbReference type="Proteomes" id="UP000316621">
    <property type="component" value="Chromosome 5"/>
</dbReference>
<keyword evidence="23" id="KW-1185">Reference proteome</keyword>
<evidence type="ECO:0000256" key="5">
    <source>
        <dbReference type="ARBA" id="ARBA00022527"/>
    </source>
</evidence>
<keyword evidence="6" id="KW-0808">Transferase</keyword>
<dbReference type="InterPro" id="IPR038408">
    <property type="entry name" value="GNK2_sf"/>
</dbReference>
<evidence type="ECO:0000256" key="4">
    <source>
        <dbReference type="ARBA" id="ARBA00022475"/>
    </source>
</evidence>
<feature type="transmembrane region" description="Helical" evidence="19">
    <location>
        <begin position="310"/>
        <end position="333"/>
    </location>
</feature>
<dbReference type="Gene3D" id="3.30.200.20">
    <property type="entry name" value="Phosphorylase Kinase, domain 1"/>
    <property type="match status" value="1"/>
</dbReference>
<dbReference type="Gene3D" id="3.30.430.20">
    <property type="entry name" value="Gnk2 domain, C-X8-C-X2-C motif"/>
    <property type="match status" value="2"/>
</dbReference>
<dbReference type="FunFam" id="1.10.510.10:FF:000240">
    <property type="entry name" value="Lectin-domain containing receptor kinase A4.3"/>
    <property type="match status" value="1"/>
</dbReference>
<evidence type="ECO:0000256" key="10">
    <source>
        <dbReference type="ARBA" id="ARBA00022741"/>
    </source>
</evidence>
<protein>
    <recommendedName>
        <fullName evidence="24">Protein kinase domain-containing protein</fullName>
    </recommendedName>
</protein>
<comment type="similarity">
    <text evidence="3">In the C-terminal section; belongs to the protein kinase superfamily. Ser/Thr protein kinase family.</text>
</comment>
<dbReference type="InterPro" id="IPR011009">
    <property type="entry name" value="Kinase-like_dom_sf"/>
</dbReference>
<feature type="compositionally biased region" description="Pro residues" evidence="18">
    <location>
        <begin position="292"/>
        <end position="305"/>
    </location>
</feature>
<dbReference type="SUPFAM" id="SSF56112">
    <property type="entry name" value="Protein kinase-like (PK-like)"/>
    <property type="match status" value="1"/>
</dbReference>
<feature type="domain" description="Protein kinase" evidence="20">
    <location>
        <begin position="373"/>
        <end position="615"/>
    </location>
</feature>
<gene>
    <name evidence="22" type="ORF">C5167_021761</name>
</gene>
<evidence type="ECO:0000256" key="12">
    <source>
        <dbReference type="ARBA" id="ARBA00022840"/>
    </source>
</evidence>
<dbReference type="FunFam" id="3.30.200.20:FF:000142">
    <property type="entry name" value="Cysteine-rich receptor-like protein kinase 10"/>
    <property type="match status" value="1"/>
</dbReference>
<keyword evidence="13 19" id="KW-1133">Transmembrane helix</keyword>
<dbReference type="STRING" id="3469.A0A4Y7JFT9"/>
<dbReference type="PROSITE" id="PS00107">
    <property type="entry name" value="PROTEIN_KINASE_ATP"/>
    <property type="match status" value="1"/>
</dbReference>
<dbReference type="AlphaFoldDB" id="A0A4Y7JFT9"/>
<dbReference type="PROSITE" id="PS00108">
    <property type="entry name" value="PROTEIN_KINASE_ST"/>
    <property type="match status" value="1"/>
</dbReference>
<keyword evidence="4" id="KW-1003">Cell membrane</keyword>